<comment type="similarity">
    <text evidence="1">Belongs to the shaker potassium channel beta subunit family.</text>
</comment>
<dbReference type="Gene3D" id="3.20.20.100">
    <property type="entry name" value="NADP-dependent oxidoreductase domain"/>
    <property type="match status" value="1"/>
</dbReference>
<dbReference type="InterPro" id="IPR020471">
    <property type="entry name" value="AKR"/>
</dbReference>
<name>H9UHM8_SPIAZ</name>
<feature type="domain" description="NADP-dependent oxidoreductase" evidence="4">
    <location>
        <begin position="15"/>
        <end position="313"/>
    </location>
</feature>
<dbReference type="Proteomes" id="UP000007383">
    <property type="component" value="Chromosome"/>
</dbReference>
<evidence type="ECO:0000313" key="6">
    <source>
        <dbReference type="Proteomes" id="UP000007383"/>
    </source>
</evidence>
<dbReference type="PRINTS" id="PR00069">
    <property type="entry name" value="ALDKETRDTASE"/>
</dbReference>
<evidence type="ECO:0000313" key="5">
    <source>
        <dbReference type="EMBL" id="AFG37021.1"/>
    </source>
</evidence>
<dbReference type="FunFam" id="3.20.20.100:FF:000004">
    <property type="entry name" value="Oxidoreductase, aldo/keto reductase"/>
    <property type="match status" value="1"/>
</dbReference>
<dbReference type="InterPro" id="IPR005399">
    <property type="entry name" value="K_chnl_volt-dep_bsu_KCNAB-rel"/>
</dbReference>
<dbReference type="InterPro" id="IPR036812">
    <property type="entry name" value="NAD(P)_OxRdtase_dom_sf"/>
</dbReference>
<dbReference type="PANTHER" id="PTHR43150:SF2">
    <property type="entry name" value="HYPERKINETIC, ISOFORM M"/>
    <property type="match status" value="1"/>
</dbReference>
<proteinExistence type="inferred from homology"/>
<evidence type="ECO:0000256" key="2">
    <source>
        <dbReference type="ARBA" id="ARBA00022857"/>
    </source>
</evidence>
<dbReference type="GO" id="GO:0005829">
    <property type="term" value="C:cytosol"/>
    <property type="evidence" value="ECO:0007669"/>
    <property type="project" value="UniProtKB-ARBA"/>
</dbReference>
<dbReference type="OrthoDB" id="9804790at2"/>
<keyword evidence="2" id="KW-0521">NADP</keyword>
<dbReference type="eggNOG" id="COG0667">
    <property type="taxonomic scope" value="Bacteria"/>
</dbReference>
<evidence type="ECO:0000256" key="3">
    <source>
        <dbReference type="ARBA" id="ARBA00023002"/>
    </source>
</evidence>
<dbReference type="EMBL" id="CP003282">
    <property type="protein sequence ID" value="AFG37021.1"/>
    <property type="molecule type" value="Genomic_DNA"/>
</dbReference>
<dbReference type="CDD" id="cd19074">
    <property type="entry name" value="Aldo_ket_red_shaker-like"/>
    <property type="match status" value="1"/>
</dbReference>
<dbReference type="PANTHER" id="PTHR43150">
    <property type="entry name" value="HYPERKINETIC, ISOFORM M"/>
    <property type="match status" value="1"/>
</dbReference>
<dbReference type="KEGG" id="sfc:Spiaf_0932"/>
<evidence type="ECO:0000256" key="1">
    <source>
        <dbReference type="ARBA" id="ARBA00006515"/>
    </source>
</evidence>
<dbReference type="STRING" id="889378.Spiaf_0932"/>
<dbReference type="InterPro" id="IPR023210">
    <property type="entry name" value="NADP_OxRdtase_dom"/>
</dbReference>
<dbReference type="AlphaFoldDB" id="H9UHM8"/>
<dbReference type="PATRIC" id="fig|889378.3.peg.934"/>
<protein>
    <submittedName>
        <fullName evidence="5">Putative oxidoreductase, aryl-alcohol dehydrogenase like protein</fullName>
    </submittedName>
</protein>
<keyword evidence="6" id="KW-1185">Reference proteome</keyword>
<dbReference type="HOGENOM" id="CLU_023205_2_0_12"/>
<organism evidence="5 6">
    <name type="scientific">Spirochaeta africana (strain ATCC 700263 / DSM 8902 / Z-7692)</name>
    <dbReference type="NCBI Taxonomy" id="889378"/>
    <lineage>
        <taxon>Bacteria</taxon>
        <taxon>Pseudomonadati</taxon>
        <taxon>Spirochaetota</taxon>
        <taxon>Spirochaetia</taxon>
        <taxon>Spirochaetales</taxon>
        <taxon>Spirochaetaceae</taxon>
        <taxon>Spirochaeta</taxon>
    </lineage>
</organism>
<accession>H9UHM8</accession>
<sequence length="316" mass="35220">MHYRNLGTTGLKVSEIAYGSWLTFGNQVELDNAKAIIRRAVELGINYIDTADVYERGQAEQLLGEILPEYNRRQLVIATKAFWPMSDHPSDRGLSRKHIIDSINGSLQRLKLDYVDLFYCHRFDPEVPLEETLEAVQDIIRQGKALYWGTSEWTAAQIAEAWGICKARGWQTPVVNQPLYNLTNRYIESDVLPVTRNLGMGTANFSPLAQGLLTGKYSKGKIPAGSRAADERLNMFMKDQVADMDLLDRVDKLGEIAKDYNISSAQLALAWVLQQDGISSVIIGASSVKQLEDNAAASGITLKEADLRTINQLFPA</sequence>
<dbReference type="GO" id="GO:0016491">
    <property type="term" value="F:oxidoreductase activity"/>
    <property type="evidence" value="ECO:0007669"/>
    <property type="project" value="UniProtKB-KW"/>
</dbReference>
<gene>
    <name evidence="5" type="ordered locus">Spiaf_0932</name>
</gene>
<dbReference type="SUPFAM" id="SSF51430">
    <property type="entry name" value="NAD(P)-linked oxidoreductase"/>
    <property type="match status" value="1"/>
</dbReference>
<dbReference type="Pfam" id="PF00248">
    <property type="entry name" value="Aldo_ket_red"/>
    <property type="match status" value="1"/>
</dbReference>
<evidence type="ECO:0000259" key="4">
    <source>
        <dbReference type="Pfam" id="PF00248"/>
    </source>
</evidence>
<reference evidence="6" key="1">
    <citation type="journal article" date="2013" name="Stand. Genomic Sci.">
        <title>Complete genome sequence of the halophilic bacterium Spirochaeta africana type strain (Z-7692(T)) from the alkaline Lake Magadi in the East African Rift.</title>
        <authorList>
            <person name="Liolos K."/>
            <person name="Abt B."/>
            <person name="Scheuner C."/>
            <person name="Teshima H."/>
            <person name="Held B."/>
            <person name="Lapidus A."/>
            <person name="Nolan M."/>
            <person name="Lucas S."/>
            <person name="Deshpande S."/>
            <person name="Cheng J.F."/>
            <person name="Tapia R."/>
            <person name="Goodwin L.A."/>
            <person name="Pitluck S."/>
            <person name="Pagani I."/>
            <person name="Ivanova N."/>
            <person name="Mavromatis K."/>
            <person name="Mikhailova N."/>
            <person name="Huntemann M."/>
            <person name="Pati A."/>
            <person name="Chen A."/>
            <person name="Palaniappan K."/>
            <person name="Land M."/>
            <person name="Rohde M."/>
            <person name="Tindall B.J."/>
            <person name="Detter J.C."/>
            <person name="Goker M."/>
            <person name="Bristow J."/>
            <person name="Eisen J.A."/>
            <person name="Markowitz V."/>
            <person name="Hugenholtz P."/>
            <person name="Woyke T."/>
            <person name="Klenk H.P."/>
            <person name="Kyrpides N.C."/>
        </authorList>
    </citation>
    <scope>NUCLEOTIDE SEQUENCE</scope>
    <source>
        <strain evidence="6">ATCC 700263 / DSM 8902 / Z-7692</strain>
    </source>
</reference>
<keyword evidence="3" id="KW-0560">Oxidoreductase</keyword>
<dbReference type="RefSeq" id="WP_014455016.1">
    <property type="nucleotide sequence ID" value="NC_017098.1"/>
</dbReference>